<gene>
    <name evidence="1" type="ORF">VP01_165g6</name>
</gene>
<name>A0A0L6VGE4_9BASI</name>
<dbReference type="VEuPathDB" id="FungiDB:VP01_165g6"/>
<evidence type="ECO:0000313" key="1">
    <source>
        <dbReference type="EMBL" id="KNZ59809.1"/>
    </source>
</evidence>
<dbReference type="EMBL" id="LAVV01006459">
    <property type="protein sequence ID" value="KNZ59809.1"/>
    <property type="molecule type" value="Genomic_DNA"/>
</dbReference>
<organism evidence="1 2">
    <name type="scientific">Puccinia sorghi</name>
    <dbReference type="NCBI Taxonomy" id="27349"/>
    <lineage>
        <taxon>Eukaryota</taxon>
        <taxon>Fungi</taxon>
        <taxon>Dikarya</taxon>
        <taxon>Basidiomycota</taxon>
        <taxon>Pucciniomycotina</taxon>
        <taxon>Pucciniomycetes</taxon>
        <taxon>Pucciniales</taxon>
        <taxon>Pucciniaceae</taxon>
        <taxon>Puccinia</taxon>
    </lineage>
</organism>
<dbReference type="Proteomes" id="UP000037035">
    <property type="component" value="Unassembled WGS sequence"/>
</dbReference>
<proteinExistence type="predicted"/>
<protein>
    <submittedName>
        <fullName evidence="1">Uncharacterized protein</fullName>
    </submittedName>
</protein>
<evidence type="ECO:0000313" key="2">
    <source>
        <dbReference type="Proteomes" id="UP000037035"/>
    </source>
</evidence>
<dbReference type="OrthoDB" id="2496319at2759"/>
<dbReference type="STRING" id="27349.A0A0L6VGE4"/>
<keyword evidence="2" id="KW-1185">Reference proteome</keyword>
<comment type="caution">
    <text evidence="1">The sequence shown here is derived from an EMBL/GenBank/DDBJ whole genome shotgun (WGS) entry which is preliminary data.</text>
</comment>
<dbReference type="AlphaFoldDB" id="A0A0L6VGE4"/>
<reference evidence="1 2" key="1">
    <citation type="submission" date="2015-08" db="EMBL/GenBank/DDBJ databases">
        <title>Next Generation Sequencing and Analysis of the Genome of Puccinia sorghi L Schw, the Causal Agent of Maize Common Rust.</title>
        <authorList>
            <person name="Rochi L."/>
            <person name="Burguener G."/>
            <person name="Darino M."/>
            <person name="Turjanski A."/>
            <person name="Kreff E."/>
            <person name="Dieguez M.J."/>
            <person name="Sacco F."/>
        </authorList>
    </citation>
    <scope>NUCLEOTIDE SEQUENCE [LARGE SCALE GENOMIC DNA]</scope>
    <source>
        <strain evidence="1 2">RO10H11247</strain>
    </source>
</reference>
<accession>A0A0L6VGE4</accession>
<sequence length="58" mass="6851">MGWGIMKRGDGRQELAPDLKRKVEARRKESAEWDKLYGKTTVEEQYQRALQRDDAKKV</sequence>